<feature type="transmembrane region" description="Helical" evidence="11">
    <location>
        <begin position="183"/>
        <end position="200"/>
    </location>
</feature>
<feature type="transmembrane region" description="Helical" evidence="11">
    <location>
        <begin position="303"/>
        <end position="322"/>
    </location>
</feature>
<evidence type="ECO:0000256" key="7">
    <source>
        <dbReference type="ARBA" id="ARBA00022688"/>
    </source>
</evidence>
<evidence type="ECO:0000256" key="4">
    <source>
        <dbReference type="ARBA" id="ARBA00022475"/>
    </source>
</evidence>
<comment type="caution">
    <text evidence="14">The sequence shown here is derived from an EMBL/GenBank/DDBJ whole genome shotgun (WGS) entry which is preliminary data.</text>
</comment>
<evidence type="ECO:0000313" key="15">
    <source>
        <dbReference type="Proteomes" id="UP000308038"/>
    </source>
</evidence>
<evidence type="ECO:0000256" key="2">
    <source>
        <dbReference type="ARBA" id="ARBA00004141"/>
    </source>
</evidence>
<feature type="transmembrane region" description="Helical" evidence="11">
    <location>
        <begin position="88"/>
        <end position="108"/>
    </location>
</feature>
<keyword evidence="10 11" id="KW-0472">Membrane</keyword>
<evidence type="ECO:0000256" key="1">
    <source>
        <dbReference type="ARBA" id="ARBA00001946"/>
    </source>
</evidence>
<evidence type="ECO:0000256" key="6">
    <source>
        <dbReference type="ARBA" id="ARBA00022679"/>
    </source>
</evidence>
<evidence type="ECO:0000256" key="13">
    <source>
        <dbReference type="SAM" id="MobiDB-lite"/>
    </source>
</evidence>
<dbReference type="PANTHER" id="PTHR11048">
    <property type="entry name" value="PRENYLTRANSFERASES"/>
    <property type="match status" value="1"/>
</dbReference>
<keyword evidence="8 11" id="KW-0812">Transmembrane</keyword>
<feature type="transmembrane region" description="Helical" evidence="11">
    <location>
        <begin position="275"/>
        <end position="297"/>
    </location>
</feature>
<dbReference type="Proteomes" id="UP000308038">
    <property type="component" value="Unassembled WGS sequence"/>
</dbReference>
<gene>
    <name evidence="11" type="primary">ubiA</name>
    <name evidence="14" type="ORF">E5988_02140</name>
</gene>
<dbReference type="CDD" id="cd13959">
    <property type="entry name" value="PT_UbiA_COQ2"/>
    <property type="match status" value="1"/>
</dbReference>
<feature type="transmembrane region" description="Helical" evidence="11">
    <location>
        <begin position="235"/>
        <end position="254"/>
    </location>
</feature>
<feature type="transmembrane region" description="Helical" evidence="11">
    <location>
        <begin position="156"/>
        <end position="177"/>
    </location>
</feature>
<sequence>MPPSVGPAAAVRDADHSVIAFKPGRLCASPATGLWRNRGSGGSQSAVTSAPHPRPAEITPDSEHRGLIAMLPASVRPYALLARFDRPIGWWLLFWPGAWGVALAGEAVNRWSLILWLLIGSIAMRGAGCVYNDIVDRDLDASVARTRSRPVASGAVSVKAAFAWLGVLSLIGLVVLLQLRLDTALVSIASLALVAGYPFMKRITWWPQAWLGLVFSWAALVGWMEAWGSLTAPGLLLYAGGIFWVIGYDTIYALQDREDDALIGVRSSALRMGQHVRAGTAICYALALLLWAGALWLRRPDPLVLAALLPMAAHLGWQVATLRPDDGAGALARFRANRFAGLLMFLACLVVGTPL</sequence>
<dbReference type="NCBIfam" id="TIGR01474">
    <property type="entry name" value="ubiA_proteo"/>
    <property type="match status" value="1"/>
</dbReference>
<accession>A0ABY2QKN9</accession>
<dbReference type="InterPro" id="IPR044878">
    <property type="entry name" value="UbiA_sf"/>
</dbReference>
<name>A0ABY2QKN9_9SPHN</name>
<dbReference type="EMBL" id="SSTI01000002">
    <property type="protein sequence ID" value="THG41357.1"/>
    <property type="molecule type" value="Genomic_DNA"/>
</dbReference>
<comment type="function">
    <text evidence="11">Catalyzes the prenylation of para-hydroxybenzoate (PHB) with an all-trans polyprenyl group. Mediates the second step in the final reaction sequence of ubiquinone-8 (UQ-8) biosynthesis, which is the condensation of the polyisoprenoid side chain with PHB, generating the first membrane-bound Q intermediate 3-octaprenyl-4-hydroxybenzoate.</text>
</comment>
<dbReference type="HAMAP" id="MF_01635">
    <property type="entry name" value="UbiA"/>
    <property type="match status" value="1"/>
</dbReference>
<dbReference type="EC" id="2.5.1.39" evidence="11 12"/>
<evidence type="ECO:0000256" key="5">
    <source>
        <dbReference type="ARBA" id="ARBA00022519"/>
    </source>
</evidence>
<keyword evidence="5 11" id="KW-0997">Cell inner membrane</keyword>
<dbReference type="InterPro" id="IPR006370">
    <property type="entry name" value="HB_polyprenyltransferase-like"/>
</dbReference>
<dbReference type="InterPro" id="IPR000537">
    <property type="entry name" value="UbiA_prenyltransferase"/>
</dbReference>
<proteinExistence type="inferred from homology"/>
<dbReference type="PROSITE" id="PS00943">
    <property type="entry name" value="UBIA"/>
    <property type="match status" value="1"/>
</dbReference>
<keyword evidence="9 11" id="KW-1133">Transmembrane helix</keyword>
<protein>
    <recommendedName>
        <fullName evidence="11 12">4-hydroxybenzoate octaprenyltransferase</fullName>
        <ecNumber evidence="11 12">2.5.1.39</ecNumber>
    </recommendedName>
    <alternativeName>
        <fullName evidence="11">4-HB polyprenyltransferase</fullName>
    </alternativeName>
</protein>
<evidence type="ECO:0000256" key="10">
    <source>
        <dbReference type="ARBA" id="ARBA00023136"/>
    </source>
</evidence>
<evidence type="ECO:0000256" key="9">
    <source>
        <dbReference type="ARBA" id="ARBA00022989"/>
    </source>
</evidence>
<evidence type="ECO:0000256" key="8">
    <source>
        <dbReference type="ARBA" id="ARBA00022692"/>
    </source>
</evidence>
<keyword evidence="7 11" id="KW-0831">Ubiquinone biosynthesis</keyword>
<feature type="transmembrane region" description="Helical" evidence="11">
    <location>
        <begin position="114"/>
        <end position="135"/>
    </location>
</feature>
<keyword evidence="11" id="KW-0460">Magnesium</keyword>
<comment type="catalytic activity">
    <reaction evidence="11">
        <text>all-trans-octaprenyl diphosphate + 4-hydroxybenzoate = 4-hydroxy-3-(all-trans-octaprenyl)benzoate + diphosphate</text>
        <dbReference type="Rhea" id="RHEA:27782"/>
        <dbReference type="ChEBI" id="CHEBI:1617"/>
        <dbReference type="ChEBI" id="CHEBI:17879"/>
        <dbReference type="ChEBI" id="CHEBI:33019"/>
        <dbReference type="ChEBI" id="CHEBI:57711"/>
        <dbReference type="EC" id="2.5.1.39"/>
    </reaction>
</comment>
<evidence type="ECO:0000313" key="14">
    <source>
        <dbReference type="EMBL" id="THG41357.1"/>
    </source>
</evidence>
<evidence type="ECO:0000256" key="11">
    <source>
        <dbReference type="HAMAP-Rule" id="MF_01635"/>
    </source>
</evidence>
<reference evidence="14 15" key="1">
    <citation type="submission" date="2019-04" db="EMBL/GenBank/DDBJ databases">
        <title>Microbes associate with the intestines of laboratory mice.</title>
        <authorList>
            <person name="Navarre W."/>
            <person name="Wong E."/>
            <person name="Huang K.C."/>
            <person name="Tropini C."/>
            <person name="Ng K."/>
            <person name="Yu B."/>
        </authorList>
    </citation>
    <scope>NUCLEOTIDE SEQUENCE [LARGE SCALE GENOMIC DNA]</scope>
    <source>
        <strain evidence="14 15">NM83_B4-11</strain>
    </source>
</reference>
<comment type="subcellular location">
    <subcellularLocation>
        <location evidence="11">Cell inner membrane</location>
        <topology evidence="11">Multi-pass membrane protein</topology>
    </subcellularLocation>
    <subcellularLocation>
        <location evidence="2">Membrane</location>
        <topology evidence="2">Multi-pass membrane protein</topology>
    </subcellularLocation>
</comment>
<comment type="similarity">
    <text evidence="3 11">Belongs to the UbiA prenyltransferase family.</text>
</comment>
<feature type="transmembrane region" description="Helical" evidence="11">
    <location>
        <begin position="334"/>
        <end position="352"/>
    </location>
</feature>
<evidence type="ECO:0000256" key="12">
    <source>
        <dbReference type="NCBIfam" id="TIGR01474"/>
    </source>
</evidence>
<keyword evidence="15" id="KW-1185">Reference proteome</keyword>
<dbReference type="Pfam" id="PF01040">
    <property type="entry name" value="UbiA"/>
    <property type="match status" value="1"/>
</dbReference>
<organism evidence="14 15">
    <name type="scientific">Sphingomonas olei</name>
    <dbReference type="NCBI Taxonomy" id="1886787"/>
    <lineage>
        <taxon>Bacteria</taxon>
        <taxon>Pseudomonadati</taxon>
        <taxon>Pseudomonadota</taxon>
        <taxon>Alphaproteobacteria</taxon>
        <taxon>Sphingomonadales</taxon>
        <taxon>Sphingomonadaceae</taxon>
        <taxon>Sphingomonas</taxon>
    </lineage>
</organism>
<feature type="region of interest" description="Disordered" evidence="13">
    <location>
        <begin position="36"/>
        <end position="59"/>
    </location>
</feature>
<dbReference type="Gene3D" id="1.10.357.140">
    <property type="entry name" value="UbiA prenyltransferase"/>
    <property type="match status" value="1"/>
</dbReference>
<evidence type="ECO:0000256" key="3">
    <source>
        <dbReference type="ARBA" id="ARBA00005985"/>
    </source>
</evidence>
<dbReference type="InterPro" id="IPR030470">
    <property type="entry name" value="UbiA_prenylTrfase_CS"/>
</dbReference>
<keyword evidence="4 11" id="KW-1003">Cell membrane</keyword>
<dbReference type="Gene3D" id="1.20.120.1780">
    <property type="entry name" value="UbiA prenyltransferase"/>
    <property type="match status" value="1"/>
</dbReference>
<dbReference type="InterPro" id="IPR039653">
    <property type="entry name" value="Prenyltransferase"/>
</dbReference>
<keyword evidence="6 11" id="KW-0808">Transferase</keyword>
<comment type="pathway">
    <text evidence="11">Cofactor biosynthesis; ubiquinone biosynthesis.</text>
</comment>
<dbReference type="PANTHER" id="PTHR11048:SF28">
    <property type="entry name" value="4-HYDROXYBENZOATE POLYPRENYLTRANSFERASE, MITOCHONDRIAL"/>
    <property type="match status" value="1"/>
</dbReference>
<comment type="cofactor">
    <cofactor evidence="1 11">
        <name>Mg(2+)</name>
        <dbReference type="ChEBI" id="CHEBI:18420"/>
    </cofactor>
</comment>